<dbReference type="GO" id="GO:0005634">
    <property type="term" value="C:nucleus"/>
    <property type="evidence" value="ECO:0007669"/>
    <property type="project" value="UniProtKB-SubCell"/>
</dbReference>
<evidence type="ECO:0000313" key="10">
    <source>
        <dbReference type="Proteomes" id="UP001054945"/>
    </source>
</evidence>
<dbReference type="Gene3D" id="2.60.40.820">
    <property type="entry name" value="Transcription factor, T-box"/>
    <property type="match status" value="1"/>
</dbReference>
<evidence type="ECO:0000259" key="8">
    <source>
        <dbReference type="PROSITE" id="PS50252"/>
    </source>
</evidence>
<feature type="compositionally biased region" description="Basic and acidic residues" evidence="7">
    <location>
        <begin position="238"/>
        <end position="247"/>
    </location>
</feature>
<dbReference type="PANTHER" id="PTHR11267:SF181">
    <property type="entry name" value="OPTOMOTOR-BLIND PROTEIN"/>
    <property type="match status" value="1"/>
</dbReference>
<name>A0AAV4M8D1_CAEEX</name>
<keyword evidence="3 6" id="KW-0238">DNA-binding</keyword>
<dbReference type="EMBL" id="BPLR01019461">
    <property type="protein sequence ID" value="GIX68120.1"/>
    <property type="molecule type" value="Genomic_DNA"/>
</dbReference>
<dbReference type="GO" id="GO:0045893">
    <property type="term" value="P:positive regulation of DNA-templated transcription"/>
    <property type="evidence" value="ECO:0007669"/>
    <property type="project" value="InterPro"/>
</dbReference>
<dbReference type="GO" id="GO:0001708">
    <property type="term" value="P:cell fate specification"/>
    <property type="evidence" value="ECO:0007669"/>
    <property type="project" value="TreeGrafter"/>
</dbReference>
<dbReference type="InterPro" id="IPR036960">
    <property type="entry name" value="T-box_sf"/>
</dbReference>
<dbReference type="AlphaFoldDB" id="A0AAV4M8D1"/>
<dbReference type="SMART" id="SM00425">
    <property type="entry name" value="TBOX"/>
    <property type="match status" value="1"/>
</dbReference>
<dbReference type="InterPro" id="IPR046360">
    <property type="entry name" value="T-box_DNA-bd"/>
</dbReference>
<comment type="caution">
    <text evidence="9">The sequence shown here is derived from an EMBL/GenBank/DDBJ whole genome shotgun (WGS) entry which is preliminary data.</text>
</comment>
<dbReference type="Proteomes" id="UP001054945">
    <property type="component" value="Unassembled WGS sequence"/>
</dbReference>
<gene>
    <name evidence="9" type="primary">tbx2-b</name>
    <name evidence="9" type="ORF">CEXT_62531</name>
</gene>
<keyword evidence="4" id="KW-0804">Transcription</keyword>
<evidence type="ECO:0000256" key="7">
    <source>
        <dbReference type="SAM" id="MobiDB-lite"/>
    </source>
</evidence>
<feature type="domain" description="T-box" evidence="8">
    <location>
        <begin position="118"/>
        <end position="244"/>
    </location>
</feature>
<dbReference type="PANTHER" id="PTHR11267">
    <property type="entry name" value="T-BOX PROTEIN-RELATED"/>
    <property type="match status" value="1"/>
</dbReference>
<dbReference type="GO" id="GO:0000785">
    <property type="term" value="C:chromatin"/>
    <property type="evidence" value="ECO:0007669"/>
    <property type="project" value="TreeGrafter"/>
</dbReference>
<comment type="caution">
    <text evidence="6">Lacks conserved residue(s) required for the propagation of feature annotation.</text>
</comment>
<dbReference type="PRINTS" id="PR00937">
    <property type="entry name" value="TBOX"/>
</dbReference>
<dbReference type="PROSITE" id="PS01264">
    <property type="entry name" value="TBOX_2"/>
    <property type="match status" value="1"/>
</dbReference>
<evidence type="ECO:0000256" key="5">
    <source>
        <dbReference type="ARBA" id="ARBA00023242"/>
    </source>
</evidence>
<reference evidence="9 10" key="1">
    <citation type="submission" date="2021-06" db="EMBL/GenBank/DDBJ databases">
        <title>Caerostris extrusa draft genome.</title>
        <authorList>
            <person name="Kono N."/>
            <person name="Arakawa K."/>
        </authorList>
    </citation>
    <scope>NUCLEOTIDE SEQUENCE [LARGE SCALE GENOMIC DNA]</scope>
</reference>
<evidence type="ECO:0000256" key="2">
    <source>
        <dbReference type="ARBA" id="ARBA00023015"/>
    </source>
</evidence>
<evidence type="ECO:0000256" key="1">
    <source>
        <dbReference type="ARBA" id="ARBA00004123"/>
    </source>
</evidence>
<accession>A0AAV4M8D1</accession>
<evidence type="ECO:0000256" key="6">
    <source>
        <dbReference type="PROSITE-ProRule" id="PRU00201"/>
    </source>
</evidence>
<evidence type="ECO:0000256" key="4">
    <source>
        <dbReference type="ARBA" id="ARBA00023163"/>
    </source>
</evidence>
<organism evidence="9 10">
    <name type="scientific">Caerostris extrusa</name>
    <name type="common">Bark spider</name>
    <name type="synonym">Caerostris bankana</name>
    <dbReference type="NCBI Taxonomy" id="172846"/>
    <lineage>
        <taxon>Eukaryota</taxon>
        <taxon>Metazoa</taxon>
        <taxon>Ecdysozoa</taxon>
        <taxon>Arthropoda</taxon>
        <taxon>Chelicerata</taxon>
        <taxon>Arachnida</taxon>
        <taxon>Araneae</taxon>
        <taxon>Araneomorphae</taxon>
        <taxon>Entelegynae</taxon>
        <taxon>Araneoidea</taxon>
        <taxon>Araneidae</taxon>
        <taxon>Caerostris</taxon>
    </lineage>
</organism>
<feature type="compositionally biased region" description="Low complexity" evidence="7">
    <location>
        <begin position="283"/>
        <end position="293"/>
    </location>
</feature>
<sequence length="459" mass="53167">MTLDAPFLSPGMNFHPPMYPYNLQAAEYPPAPLMDYRTNSFLMPSPYPFFGPMMYSQCLPKEYPGGYCPPQEMEENDGVTDDPEVSLESERFVDKVPYSGDRDGHHQVWEAYVSCFQNDCRYKFHNSRWVVAGKADPEFRNRLYIHPDSPCTGEQWMQKVVSFHKLKITNNISNKHGHTILNSMHKYHPRFHVVRADDISKLAYKKFRTFTFEETHFIAVTAYQNQKITKLKIDHNPFAKGFRESGGSKRLKRKSMDDFSSSQTRTNQPKTGVPHRTRKTVETTSRQTGSTTSRRARKGQQARRRRNKEKESPNSPLVYESERLAAQRGNSLLERCLAEYGSRDSPEVKHSNYDAFTNAWATYERNYLKMLEHEHLKNTSVELQYPMLHTMHNPEAGNSSMFLNSSRMPIKPSPVIGIPANAYHVLHAPPDATALMQTEEFRRAVLSATMPQHRYFPYY</sequence>
<dbReference type="InterPro" id="IPR001699">
    <property type="entry name" value="TF_T-box"/>
</dbReference>
<dbReference type="PROSITE" id="PS50252">
    <property type="entry name" value="TBOX_3"/>
    <property type="match status" value="1"/>
</dbReference>
<keyword evidence="10" id="KW-1185">Reference proteome</keyword>
<protein>
    <submittedName>
        <fullName evidence="9">T-box transcription factor TBX2-B</fullName>
    </submittedName>
</protein>
<keyword evidence="5 6" id="KW-0539">Nucleus</keyword>
<dbReference type="GO" id="GO:0000981">
    <property type="term" value="F:DNA-binding transcription factor activity, RNA polymerase II-specific"/>
    <property type="evidence" value="ECO:0007669"/>
    <property type="project" value="TreeGrafter"/>
</dbReference>
<evidence type="ECO:0000313" key="9">
    <source>
        <dbReference type="EMBL" id="GIX68120.1"/>
    </source>
</evidence>
<dbReference type="SUPFAM" id="SSF49417">
    <property type="entry name" value="p53-like transcription factors"/>
    <property type="match status" value="1"/>
</dbReference>
<dbReference type="Pfam" id="PF00907">
    <property type="entry name" value="T-box"/>
    <property type="match status" value="1"/>
</dbReference>
<dbReference type="GO" id="GO:0000978">
    <property type="term" value="F:RNA polymerase II cis-regulatory region sequence-specific DNA binding"/>
    <property type="evidence" value="ECO:0007669"/>
    <property type="project" value="InterPro"/>
</dbReference>
<dbReference type="InterPro" id="IPR018186">
    <property type="entry name" value="TF_T-box_CS"/>
</dbReference>
<dbReference type="InterPro" id="IPR008967">
    <property type="entry name" value="p53-like_TF_DNA-bd_sf"/>
</dbReference>
<evidence type="ECO:0000256" key="3">
    <source>
        <dbReference type="ARBA" id="ARBA00023125"/>
    </source>
</evidence>
<feature type="compositionally biased region" description="Basic residues" evidence="7">
    <location>
        <begin position="294"/>
        <end position="307"/>
    </location>
</feature>
<comment type="subcellular location">
    <subcellularLocation>
        <location evidence="1 6">Nucleus</location>
    </subcellularLocation>
</comment>
<proteinExistence type="predicted"/>
<feature type="compositionally biased region" description="Polar residues" evidence="7">
    <location>
        <begin position="258"/>
        <end position="270"/>
    </location>
</feature>
<keyword evidence="2" id="KW-0805">Transcription regulation</keyword>
<feature type="region of interest" description="Disordered" evidence="7">
    <location>
        <begin position="238"/>
        <end position="321"/>
    </location>
</feature>